<protein>
    <submittedName>
        <fullName evidence="1">Eukaryotic translation initiation factor isoform 4G-1</fullName>
    </submittedName>
</protein>
<keyword evidence="1" id="KW-0396">Initiation factor</keyword>
<sequence>MPRGDGSGMQPGGRVQSPMTSKSSSLNTRLLPQGTGGLMGGRSALLQGSGNPPARPSNFISGAEPTSQSPISSKPVYAPPVPPVAERSPASTGRLNMDELRKKTVALLEEYFSIRLLDEALMCVEELKSPGYHPEFVKEAISLALEKSPPCVEPVAQLLEHLLAKKVLTSIDIGTGCLLYGSLLDDIAIDLPKAPNNFGEIMGKLILAEGLDFKVVKEVLKKMEEEEMFRKTVLDAVLRTISSSAGQNVLDSQASDIEACQSVL</sequence>
<gene>
    <name evidence="1" type="ORF">OWV82_019323</name>
</gene>
<keyword evidence="2" id="KW-1185">Reference proteome</keyword>
<reference evidence="1 2" key="1">
    <citation type="journal article" date="2023" name="Science">
        <title>Complex scaffold remodeling in plant triterpene biosynthesis.</title>
        <authorList>
            <person name="De La Pena R."/>
            <person name="Hodgson H."/>
            <person name="Liu J.C."/>
            <person name="Stephenson M.J."/>
            <person name="Martin A.C."/>
            <person name="Owen C."/>
            <person name="Harkess A."/>
            <person name="Leebens-Mack J."/>
            <person name="Jimenez L.E."/>
            <person name="Osbourn A."/>
            <person name="Sattely E.S."/>
        </authorList>
    </citation>
    <scope>NUCLEOTIDE SEQUENCE [LARGE SCALE GENOMIC DNA]</scope>
    <source>
        <strain evidence="2">cv. JPN11</strain>
        <tissue evidence="1">Leaf</tissue>
    </source>
</reference>
<proteinExistence type="predicted"/>
<dbReference type="Proteomes" id="UP001164539">
    <property type="component" value="Chromosome 10"/>
</dbReference>
<keyword evidence="1" id="KW-0648">Protein biosynthesis</keyword>
<comment type="caution">
    <text evidence="1">The sequence shown here is derived from an EMBL/GenBank/DDBJ whole genome shotgun (WGS) entry which is preliminary data.</text>
</comment>
<evidence type="ECO:0000313" key="2">
    <source>
        <dbReference type="Proteomes" id="UP001164539"/>
    </source>
</evidence>
<dbReference type="EMBL" id="CM051403">
    <property type="protein sequence ID" value="KAJ4709550.1"/>
    <property type="molecule type" value="Genomic_DNA"/>
</dbReference>
<accession>A0ACC1XDS1</accession>
<organism evidence="1 2">
    <name type="scientific">Melia azedarach</name>
    <name type="common">Chinaberry tree</name>
    <dbReference type="NCBI Taxonomy" id="155640"/>
    <lineage>
        <taxon>Eukaryota</taxon>
        <taxon>Viridiplantae</taxon>
        <taxon>Streptophyta</taxon>
        <taxon>Embryophyta</taxon>
        <taxon>Tracheophyta</taxon>
        <taxon>Spermatophyta</taxon>
        <taxon>Magnoliopsida</taxon>
        <taxon>eudicotyledons</taxon>
        <taxon>Gunneridae</taxon>
        <taxon>Pentapetalae</taxon>
        <taxon>rosids</taxon>
        <taxon>malvids</taxon>
        <taxon>Sapindales</taxon>
        <taxon>Meliaceae</taxon>
        <taxon>Melia</taxon>
    </lineage>
</organism>
<evidence type="ECO:0000313" key="1">
    <source>
        <dbReference type="EMBL" id="KAJ4709550.1"/>
    </source>
</evidence>
<name>A0ACC1XDS1_MELAZ</name>